<accession>U7R2N7</accession>
<organism evidence="1 2">
    <name type="scientific">Photorhabdus temperata J3</name>
    <dbReference type="NCBI Taxonomy" id="1389415"/>
    <lineage>
        <taxon>Bacteria</taxon>
        <taxon>Pseudomonadati</taxon>
        <taxon>Pseudomonadota</taxon>
        <taxon>Gammaproteobacteria</taxon>
        <taxon>Enterobacterales</taxon>
        <taxon>Morganellaceae</taxon>
        <taxon>Photorhabdus</taxon>
    </lineage>
</organism>
<dbReference type="EMBL" id="AXDT01000101">
    <property type="protein sequence ID" value="ERT12886.1"/>
    <property type="molecule type" value="Genomic_DNA"/>
</dbReference>
<keyword evidence="2" id="KW-1185">Reference proteome</keyword>
<proteinExistence type="predicted"/>
<evidence type="ECO:0000313" key="1">
    <source>
        <dbReference type="EMBL" id="ERT12886.1"/>
    </source>
</evidence>
<evidence type="ECO:0000313" key="2">
    <source>
        <dbReference type="Proteomes" id="UP000017133"/>
    </source>
</evidence>
<protein>
    <submittedName>
        <fullName evidence="1">Uncharacterized protein</fullName>
    </submittedName>
</protein>
<gene>
    <name evidence="1" type="ORF">O185_11765</name>
</gene>
<dbReference type="RefSeq" id="WP_023044788.1">
    <property type="nucleotide sequence ID" value="NZ_AXDT01000101.1"/>
</dbReference>
<name>U7R2N7_PHOTE</name>
<dbReference type="Proteomes" id="UP000017133">
    <property type="component" value="Unassembled WGS sequence"/>
</dbReference>
<dbReference type="AlphaFoldDB" id="U7R2N7"/>
<sequence>MGTKRKFGLSELRFAINTDRESYTTVRLTLGSKKLIVSCLGEHYDLGVSRGLLGSVNKDKDSPLEYWISLDRKKAGEELEVVLKKHIGKTLEIEFVFLNA</sequence>
<reference evidence="1 2" key="1">
    <citation type="submission" date="2013-10" db="EMBL/GenBank/DDBJ databases">
        <title>Whole Genome Shotgun Sequence of Photorhabdus temperata J3.</title>
        <authorList>
            <person name="Park G.-S."/>
            <person name="Hong S.-J."/>
            <person name="Shin J.-H."/>
        </authorList>
    </citation>
    <scope>NUCLEOTIDE SEQUENCE [LARGE SCALE GENOMIC DNA]</scope>
    <source>
        <strain evidence="1 2">J3</strain>
    </source>
</reference>
<comment type="caution">
    <text evidence="1">The sequence shown here is derived from an EMBL/GenBank/DDBJ whole genome shotgun (WGS) entry which is preliminary data.</text>
</comment>